<dbReference type="InterPro" id="IPR011701">
    <property type="entry name" value="MFS"/>
</dbReference>
<evidence type="ECO:0000259" key="8">
    <source>
        <dbReference type="PROSITE" id="PS50850"/>
    </source>
</evidence>
<dbReference type="Gene3D" id="1.20.1250.20">
    <property type="entry name" value="MFS general substrate transporter like domains"/>
    <property type="match status" value="1"/>
</dbReference>
<dbReference type="OrthoDB" id="9607at2"/>
<evidence type="ECO:0000313" key="9">
    <source>
        <dbReference type="EMBL" id="EFM13150.1"/>
    </source>
</evidence>
<keyword evidence="10" id="KW-1185">Reference proteome</keyword>
<dbReference type="PANTHER" id="PTHR23517:SF13">
    <property type="entry name" value="MAJOR FACILITATOR SUPERFAMILY MFS_1"/>
    <property type="match status" value="1"/>
</dbReference>
<keyword evidence="2" id="KW-0813">Transport</keyword>
<organism evidence="9 10">
    <name type="scientific">Paenibacillus curdlanolyticus YK9</name>
    <dbReference type="NCBI Taxonomy" id="717606"/>
    <lineage>
        <taxon>Bacteria</taxon>
        <taxon>Bacillati</taxon>
        <taxon>Bacillota</taxon>
        <taxon>Bacilli</taxon>
        <taxon>Bacillales</taxon>
        <taxon>Paenibacillaceae</taxon>
        <taxon>Paenibacillus</taxon>
    </lineage>
</organism>
<dbReference type="Pfam" id="PF07690">
    <property type="entry name" value="MFS_1"/>
    <property type="match status" value="1"/>
</dbReference>
<feature type="transmembrane region" description="Helical" evidence="7">
    <location>
        <begin position="303"/>
        <end position="327"/>
    </location>
</feature>
<keyword evidence="5 7" id="KW-1133">Transmembrane helix</keyword>
<keyword evidence="6 7" id="KW-0472">Membrane</keyword>
<dbReference type="InterPro" id="IPR050171">
    <property type="entry name" value="MFS_Transporters"/>
</dbReference>
<feature type="transmembrane region" description="Helical" evidence="7">
    <location>
        <begin position="80"/>
        <end position="103"/>
    </location>
</feature>
<dbReference type="InterPro" id="IPR036259">
    <property type="entry name" value="MFS_trans_sf"/>
</dbReference>
<sequence>MAADNSSSYGRAHRVRFGIMTVLYWTSMYMYVPILSPYLSSLGYSLAFIGIVLGSYGFVQLLIRFPIGLWSDAKGRRRPFIVLGLVAGAASCILFMIPGWAGWPLAGRITAGLCASSWSAFTVMYASMFPQGETSKAMGQISAMTVAGQLTGMAFSAPLADGFGWNTAFLAGVAAAVIGIPIALTIPEKPAASKRMPKLSFSMFQGVIRQRTLVRASVLSVMAHAMLFISMFGFTPLKAKELGANGWLLTGIVFSFMIPHALASLLAGGVLFNKFGEWRLLRAGFGFGAVTTALVAFSPNLSWLAATQAINGFMQGLLFPLLLSLAIREAPVSERATAMGFYQAVYAMGMFAGPFVAGWMNDQWGINSGFWLGGAVGIVAAGLTYYWSSGKQHRAIEPS</sequence>
<dbReference type="InterPro" id="IPR020846">
    <property type="entry name" value="MFS_dom"/>
</dbReference>
<protein>
    <submittedName>
        <fullName evidence="9">Major facilitator superfamily MFS_1</fullName>
    </submittedName>
</protein>
<evidence type="ECO:0000256" key="6">
    <source>
        <dbReference type="ARBA" id="ARBA00023136"/>
    </source>
</evidence>
<feature type="transmembrane region" description="Helical" evidence="7">
    <location>
        <begin position="141"/>
        <end position="159"/>
    </location>
</feature>
<evidence type="ECO:0000256" key="5">
    <source>
        <dbReference type="ARBA" id="ARBA00022989"/>
    </source>
</evidence>
<comment type="subcellular location">
    <subcellularLocation>
        <location evidence="1">Cell membrane</location>
        <topology evidence="1">Multi-pass membrane protein</topology>
    </subcellularLocation>
</comment>
<keyword evidence="3" id="KW-1003">Cell membrane</keyword>
<dbReference type="Proteomes" id="UP000005387">
    <property type="component" value="Unassembled WGS sequence"/>
</dbReference>
<dbReference type="AlphaFoldDB" id="E0I4D6"/>
<feature type="transmembrane region" description="Helical" evidence="7">
    <location>
        <begin position="109"/>
        <end position="129"/>
    </location>
</feature>
<evidence type="ECO:0000256" key="7">
    <source>
        <dbReference type="SAM" id="Phobius"/>
    </source>
</evidence>
<feature type="transmembrane region" description="Helical" evidence="7">
    <location>
        <begin position="280"/>
        <end position="297"/>
    </location>
</feature>
<dbReference type="GO" id="GO:0005886">
    <property type="term" value="C:plasma membrane"/>
    <property type="evidence" value="ECO:0007669"/>
    <property type="project" value="UniProtKB-SubCell"/>
</dbReference>
<evidence type="ECO:0000256" key="2">
    <source>
        <dbReference type="ARBA" id="ARBA00022448"/>
    </source>
</evidence>
<feature type="transmembrane region" description="Helical" evidence="7">
    <location>
        <begin position="165"/>
        <end position="186"/>
    </location>
</feature>
<evidence type="ECO:0000256" key="4">
    <source>
        <dbReference type="ARBA" id="ARBA00022692"/>
    </source>
</evidence>
<feature type="transmembrane region" description="Helical" evidence="7">
    <location>
        <begin position="38"/>
        <end position="59"/>
    </location>
</feature>
<feature type="transmembrane region" description="Helical" evidence="7">
    <location>
        <begin position="246"/>
        <end position="268"/>
    </location>
</feature>
<feature type="transmembrane region" description="Helical" evidence="7">
    <location>
        <begin position="213"/>
        <end position="234"/>
    </location>
</feature>
<feature type="transmembrane region" description="Helical" evidence="7">
    <location>
        <begin position="369"/>
        <end position="387"/>
    </location>
</feature>
<evidence type="ECO:0000313" key="10">
    <source>
        <dbReference type="Proteomes" id="UP000005387"/>
    </source>
</evidence>
<feature type="transmembrane region" description="Helical" evidence="7">
    <location>
        <begin position="15"/>
        <end position="32"/>
    </location>
</feature>
<dbReference type="eggNOG" id="COG2814">
    <property type="taxonomic scope" value="Bacteria"/>
</dbReference>
<dbReference type="SUPFAM" id="SSF103473">
    <property type="entry name" value="MFS general substrate transporter"/>
    <property type="match status" value="1"/>
</dbReference>
<feature type="domain" description="Major facilitator superfamily (MFS) profile" evidence="8">
    <location>
        <begin position="13"/>
        <end position="392"/>
    </location>
</feature>
<dbReference type="GO" id="GO:0022857">
    <property type="term" value="F:transmembrane transporter activity"/>
    <property type="evidence" value="ECO:0007669"/>
    <property type="project" value="InterPro"/>
</dbReference>
<dbReference type="PANTHER" id="PTHR23517">
    <property type="entry name" value="RESISTANCE PROTEIN MDTM, PUTATIVE-RELATED-RELATED"/>
    <property type="match status" value="1"/>
</dbReference>
<dbReference type="STRING" id="717606.PaecuDRAFT_0661"/>
<accession>E0I4D6</accession>
<name>E0I4D6_9BACL</name>
<reference evidence="9 10" key="1">
    <citation type="submission" date="2010-07" db="EMBL/GenBank/DDBJ databases">
        <title>The draft genome of Paenibacillus curdlanolyticus YK9.</title>
        <authorList>
            <consortium name="US DOE Joint Genome Institute (JGI-PGF)"/>
            <person name="Lucas S."/>
            <person name="Copeland A."/>
            <person name="Lapidus A."/>
            <person name="Cheng J.-F."/>
            <person name="Bruce D."/>
            <person name="Goodwin L."/>
            <person name="Pitluck S."/>
            <person name="Land M.L."/>
            <person name="Hauser L."/>
            <person name="Chang Y.-J."/>
            <person name="Jeffries C."/>
            <person name="Anderson I.J."/>
            <person name="Johnson E."/>
            <person name="Loganathan U."/>
            <person name="Mulhopadhyay B."/>
            <person name="Kyrpides N."/>
            <person name="Woyke T.J."/>
        </authorList>
    </citation>
    <scope>NUCLEOTIDE SEQUENCE [LARGE SCALE GENOMIC DNA]</scope>
    <source>
        <strain evidence="9 10">YK9</strain>
    </source>
</reference>
<evidence type="ECO:0000256" key="3">
    <source>
        <dbReference type="ARBA" id="ARBA00022475"/>
    </source>
</evidence>
<dbReference type="RefSeq" id="WP_006036676.1">
    <property type="nucleotide sequence ID" value="NZ_AEDD01000001.1"/>
</dbReference>
<evidence type="ECO:0000256" key="1">
    <source>
        <dbReference type="ARBA" id="ARBA00004651"/>
    </source>
</evidence>
<proteinExistence type="predicted"/>
<feature type="transmembrane region" description="Helical" evidence="7">
    <location>
        <begin position="339"/>
        <end position="357"/>
    </location>
</feature>
<keyword evidence="4 7" id="KW-0812">Transmembrane</keyword>
<gene>
    <name evidence="9" type="ORF">PaecuDRAFT_0661</name>
</gene>
<dbReference type="PROSITE" id="PS50850">
    <property type="entry name" value="MFS"/>
    <property type="match status" value="1"/>
</dbReference>
<dbReference type="EMBL" id="AEDD01000001">
    <property type="protein sequence ID" value="EFM13150.1"/>
    <property type="molecule type" value="Genomic_DNA"/>
</dbReference>